<organism evidence="5 6">
    <name type="scientific">Macleaya cordata</name>
    <name type="common">Five-seeded plume-poppy</name>
    <name type="synonym">Bocconia cordata</name>
    <dbReference type="NCBI Taxonomy" id="56857"/>
    <lineage>
        <taxon>Eukaryota</taxon>
        <taxon>Viridiplantae</taxon>
        <taxon>Streptophyta</taxon>
        <taxon>Embryophyta</taxon>
        <taxon>Tracheophyta</taxon>
        <taxon>Spermatophyta</taxon>
        <taxon>Magnoliopsida</taxon>
        <taxon>Ranunculales</taxon>
        <taxon>Papaveraceae</taxon>
        <taxon>Papaveroideae</taxon>
        <taxon>Macleaya</taxon>
    </lineage>
</organism>
<keyword evidence="6" id="KW-1185">Reference proteome</keyword>
<dbReference type="OMA" id="YLNAWSA"/>
<feature type="transmembrane region" description="Helical" evidence="3">
    <location>
        <begin position="12"/>
        <end position="29"/>
    </location>
</feature>
<evidence type="ECO:0000259" key="4">
    <source>
        <dbReference type="Pfam" id="PF01266"/>
    </source>
</evidence>
<evidence type="ECO:0000313" key="5">
    <source>
        <dbReference type="EMBL" id="OVA11013.1"/>
    </source>
</evidence>
<keyword evidence="3" id="KW-0472">Membrane</keyword>
<dbReference type="STRING" id="56857.A0A200QKF6"/>
<proteinExistence type="predicted"/>
<dbReference type="Proteomes" id="UP000195402">
    <property type="component" value="Unassembled WGS sequence"/>
</dbReference>
<dbReference type="InParanoid" id="A0A200QKF6"/>
<dbReference type="SUPFAM" id="SSF51905">
    <property type="entry name" value="FAD/NAD(P)-binding domain"/>
    <property type="match status" value="1"/>
</dbReference>
<dbReference type="GO" id="GO:0004497">
    <property type="term" value="F:monooxygenase activity"/>
    <property type="evidence" value="ECO:0007669"/>
    <property type="project" value="UniProtKB-KW"/>
</dbReference>
<evidence type="ECO:0000256" key="2">
    <source>
        <dbReference type="ARBA" id="ARBA00023033"/>
    </source>
</evidence>
<dbReference type="InterPro" id="IPR006076">
    <property type="entry name" value="FAD-dep_OxRdtase"/>
</dbReference>
<dbReference type="InterPro" id="IPR036188">
    <property type="entry name" value="FAD/NAD-bd_sf"/>
</dbReference>
<keyword evidence="3" id="KW-0812">Transmembrane</keyword>
<reference evidence="5 6" key="1">
    <citation type="journal article" date="2017" name="Mol. Plant">
        <title>The Genome of Medicinal Plant Macleaya cordata Provides New Insights into Benzylisoquinoline Alkaloids Metabolism.</title>
        <authorList>
            <person name="Liu X."/>
            <person name="Liu Y."/>
            <person name="Huang P."/>
            <person name="Ma Y."/>
            <person name="Qing Z."/>
            <person name="Tang Q."/>
            <person name="Cao H."/>
            <person name="Cheng P."/>
            <person name="Zheng Y."/>
            <person name="Yuan Z."/>
            <person name="Zhou Y."/>
            <person name="Liu J."/>
            <person name="Tang Z."/>
            <person name="Zhuo Y."/>
            <person name="Zhang Y."/>
            <person name="Yu L."/>
            <person name="Huang J."/>
            <person name="Yang P."/>
            <person name="Peng Q."/>
            <person name="Zhang J."/>
            <person name="Jiang W."/>
            <person name="Zhang Z."/>
            <person name="Lin K."/>
            <person name="Ro D.K."/>
            <person name="Chen X."/>
            <person name="Xiong X."/>
            <person name="Shang Y."/>
            <person name="Huang S."/>
            <person name="Zeng J."/>
        </authorList>
    </citation>
    <scope>NUCLEOTIDE SEQUENCE [LARGE SCALE GENOMIC DNA]</scope>
    <source>
        <strain evidence="6">cv. BLH2017</strain>
        <tissue evidence="5">Root</tissue>
    </source>
</reference>
<dbReference type="AlphaFoldDB" id="A0A200QKF6"/>
<dbReference type="Gene3D" id="3.50.50.60">
    <property type="entry name" value="FAD/NAD(P)-binding domain"/>
    <property type="match status" value="1"/>
</dbReference>
<evidence type="ECO:0000256" key="3">
    <source>
        <dbReference type="SAM" id="Phobius"/>
    </source>
</evidence>
<comment type="caution">
    <text evidence="5">The sequence shown here is derived from an EMBL/GenBank/DDBJ whole genome shotgun (WGS) entry which is preliminary data.</text>
</comment>
<dbReference type="PANTHER" id="PTHR45934">
    <property type="entry name" value="FAD/NAD(P)-BINDING OXIDOREDUCTASE FAMILY PROTEIN"/>
    <property type="match status" value="1"/>
</dbReference>
<evidence type="ECO:0000256" key="1">
    <source>
        <dbReference type="ARBA" id="ARBA00023002"/>
    </source>
</evidence>
<dbReference type="Pfam" id="PF01266">
    <property type="entry name" value="DAO"/>
    <property type="match status" value="1"/>
</dbReference>
<sequence>MSSTTTYMEEKEIVIVGGGICGLATALALHKKGMSSIVLERAETVRTAGAAIAIFTNGWHALVQLGLATQLRDKAIPIKAYALQSPC</sequence>
<keyword evidence="2 5" id="KW-0503">Monooxygenase</keyword>
<dbReference type="EMBL" id="MVGT01001736">
    <property type="protein sequence ID" value="OVA11013.1"/>
    <property type="molecule type" value="Genomic_DNA"/>
</dbReference>
<accession>A0A200QKF6</accession>
<feature type="domain" description="FAD dependent oxidoreductase" evidence="4">
    <location>
        <begin position="13"/>
        <end position="63"/>
    </location>
</feature>
<gene>
    <name evidence="5" type="ORF">BVC80_1745g30</name>
</gene>
<dbReference type="InterPro" id="IPR044560">
    <property type="entry name" value="MOase"/>
</dbReference>
<name>A0A200QKF6_MACCD</name>
<dbReference type="OrthoDB" id="1878542at2759"/>
<protein>
    <submittedName>
        <fullName evidence="5">Monooxygenase</fullName>
    </submittedName>
</protein>
<dbReference type="Gene3D" id="3.30.9.30">
    <property type="match status" value="1"/>
</dbReference>
<keyword evidence="1" id="KW-0560">Oxidoreductase</keyword>
<keyword evidence="3" id="KW-1133">Transmembrane helix</keyword>
<evidence type="ECO:0000313" key="6">
    <source>
        <dbReference type="Proteomes" id="UP000195402"/>
    </source>
</evidence>
<dbReference type="PANTHER" id="PTHR45934:SF2">
    <property type="entry name" value="MONOOXYGENASE 1"/>
    <property type="match status" value="1"/>
</dbReference>